<proteinExistence type="inferred from homology"/>
<evidence type="ECO:0000256" key="8">
    <source>
        <dbReference type="ARBA" id="ARBA00022989"/>
    </source>
</evidence>
<feature type="domain" description="ABC transmembrane type-1" evidence="13">
    <location>
        <begin position="20"/>
        <end position="313"/>
    </location>
</feature>
<evidence type="ECO:0000259" key="12">
    <source>
        <dbReference type="PROSITE" id="PS50893"/>
    </source>
</evidence>
<feature type="domain" description="ABC transporter" evidence="12">
    <location>
        <begin position="1041"/>
        <end position="1281"/>
    </location>
</feature>
<dbReference type="InterPro" id="IPR003593">
    <property type="entry name" value="AAA+_ATPase"/>
</dbReference>
<evidence type="ECO:0000256" key="6">
    <source>
        <dbReference type="ARBA" id="ARBA00022741"/>
    </source>
</evidence>
<evidence type="ECO:0000256" key="5">
    <source>
        <dbReference type="ARBA" id="ARBA00022737"/>
    </source>
</evidence>
<evidence type="ECO:0000256" key="3">
    <source>
        <dbReference type="ARBA" id="ARBA00022448"/>
    </source>
</evidence>
<sequence>MADYLRVFSYATKWDFCIYAVACFASIAGGATSPLMNIVFGQLVKQFTEYFRDPSKMSPGTFDSVLDRQALYLVGLFIGRWGLTSINKFCFQMIGIRLSSQIRLHYLEALFAQPIHAIDCMPAGGPATTITATSTTLQIGISDRLGTFMQFLSTIVAAFVVSFIWSWDLTLVMTSLILYSLVVIALVLPPVLKGQTTAAEADTQATAIASEALGGIRLIVACGAQARIISGYQKWVDEARRRAHKAAPALGVQFGLLFFGVFGSFGLAFWYGIKRFIDGALSDAGVVIIVLFNMTIVLNSLERIATPLVAVSKAMVAACEFFTVIDMPKSTSGSERLDAMSHDIIFDNVTFAYPSRPEATVLIGLSLCLRSGQNTALVGPSGSGKSTIVGLLERWYSLADQHAMGRADEATSFSHKKDTEPTHEDNHGRDEPEKLDEAKPKISGSIVVGGYNLEELDTKWWRSQIGLVQQEPFLFNDTIYANVAYGLIGSQWEDEPVEEKRRLVETACHEAFAHEFISRLPEGYDTQVGDGGAKLSGGQKQRLAIARSIIKKPSIIILDEATSAIDARSERIVQAALDKVTRDRTTITIAHRLSTIKKADNIIVLQNGRAVEQGTHQDLMSSPVGVYSALVRAQSLGLSHALASDDEGHMTDKTQDPDHEAEKIIIEQKRDSTELLVQNGGTEKLATAGKPRSLIRSFGVLLYNQHSQWPYYVSIVLSSMATAAGTPVQAYLFSKVISVFLLTGDELKRQSSFWGLTWFYLAAGVGLAYLAVGWIGLIVQHNISAVYKKQYFSDMLYQKLSFFDQDANSHGTLSARVGSDAKQLEELLGMNMAFLLSGVFIALGSVIIAIVFAWKLGLIATFVTMPIMLAAGYWKFRQEVTYEQMNSAVFQESSQFATEAIGAIRTVSSLTMEGSIGNRYRQLLDNHVKAALQKGRWTSLLYGFADSVGLACQALVFWYGGRRLISGEYSLEAFFVCFMAIMQGAESASQSLAVAPNASQAAAAANRILDVHDSADTDRPDAPKNSGEASPMGDSCDGMEIELQDVSFRYPTRDTRILDHLSLKIERGQYAALVGPSGCGKTTILSLLERFYELGPHQGSITFNGENINDSNVYNYRKSISLVAQEPTMFRGTIRDNILLGIDDPSSIPDERMMEVCRDAFIHDFIISLPEGYDTEVGAQGISLSGGQKQRVAVARALIRDPKVLLLDEATSALDSESEKMVQAALEKARNGRTMIAVAHRLSTIQSADVIFVFEQGRVVEKGTHDELVHKGDVYWGMCQAQALDM</sequence>
<feature type="transmembrane region" description="Helical" evidence="11">
    <location>
        <begin position="16"/>
        <end position="40"/>
    </location>
</feature>
<evidence type="ECO:0000256" key="7">
    <source>
        <dbReference type="ARBA" id="ARBA00022840"/>
    </source>
</evidence>
<keyword evidence="3" id="KW-0813">Transport</keyword>
<dbReference type="CDD" id="cd03249">
    <property type="entry name" value="ABC_MTABC3_MDL1_MDL2"/>
    <property type="match status" value="1"/>
</dbReference>
<dbReference type="InterPro" id="IPR017871">
    <property type="entry name" value="ABC_transporter-like_CS"/>
</dbReference>
<evidence type="ECO:0000256" key="11">
    <source>
        <dbReference type="SAM" id="Phobius"/>
    </source>
</evidence>
<dbReference type="PROSITE" id="PS00211">
    <property type="entry name" value="ABC_TRANSPORTER_1"/>
    <property type="match status" value="2"/>
</dbReference>
<feature type="compositionally biased region" description="Basic and acidic residues" evidence="10">
    <location>
        <begin position="1013"/>
        <end position="1022"/>
    </location>
</feature>
<keyword evidence="5" id="KW-0677">Repeat</keyword>
<evidence type="ECO:0000256" key="2">
    <source>
        <dbReference type="ARBA" id="ARBA00007577"/>
    </source>
</evidence>
<feature type="transmembrane region" description="Helical" evidence="11">
    <location>
        <begin position="145"/>
        <end position="165"/>
    </location>
</feature>
<dbReference type="PROSITE" id="PS50929">
    <property type="entry name" value="ABC_TM1F"/>
    <property type="match status" value="2"/>
</dbReference>
<accession>A0ABR4FC11</accession>
<evidence type="ECO:0000256" key="4">
    <source>
        <dbReference type="ARBA" id="ARBA00022692"/>
    </source>
</evidence>
<organism evidence="14 15">
    <name type="scientific">Diaporthe vaccinii</name>
    <dbReference type="NCBI Taxonomy" id="105482"/>
    <lineage>
        <taxon>Eukaryota</taxon>
        <taxon>Fungi</taxon>
        <taxon>Dikarya</taxon>
        <taxon>Ascomycota</taxon>
        <taxon>Pezizomycotina</taxon>
        <taxon>Sordariomycetes</taxon>
        <taxon>Sordariomycetidae</taxon>
        <taxon>Diaporthales</taxon>
        <taxon>Diaporthaceae</taxon>
        <taxon>Diaporthe</taxon>
        <taxon>Diaporthe eres species complex</taxon>
    </lineage>
</organism>
<evidence type="ECO:0000256" key="1">
    <source>
        <dbReference type="ARBA" id="ARBA00004141"/>
    </source>
</evidence>
<feature type="transmembrane region" description="Helical" evidence="11">
    <location>
        <begin position="939"/>
        <end position="960"/>
    </location>
</feature>
<keyword evidence="6" id="KW-0547">Nucleotide-binding</keyword>
<dbReference type="EMBL" id="JBAWTH010000004">
    <property type="protein sequence ID" value="KAL2292252.1"/>
    <property type="molecule type" value="Genomic_DNA"/>
</dbReference>
<feature type="transmembrane region" description="Helical" evidence="11">
    <location>
        <begin position="279"/>
        <end position="298"/>
    </location>
</feature>
<dbReference type="Pfam" id="PF00005">
    <property type="entry name" value="ABC_tran"/>
    <property type="match status" value="3"/>
</dbReference>
<feature type="region of interest" description="Disordered" evidence="10">
    <location>
        <begin position="407"/>
        <end position="439"/>
    </location>
</feature>
<dbReference type="InterPro" id="IPR036640">
    <property type="entry name" value="ABC1_TM_sf"/>
</dbReference>
<feature type="transmembrane region" description="Helical" evidence="11">
    <location>
        <begin position="250"/>
        <end position="273"/>
    </location>
</feature>
<feature type="transmembrane region" description="Helical" evidence="11">
    <location>
        <begin position="832"/>
        <end position="852"/>
    </location>
</feature>
<dbReference type="InterPro" id="IPR027417">
    <property type="entry name" value="P-loop_NTPase"/>
</dbReference>
<evidence type="ECO:0000256" key="10">
    <source>
        <dbReference type="SAM" id="MobiDB-lite"/>
    </source>
</evidence>
<reference evidence="14 15" key="1">
    <citation type="submission" date="2024-03" db="EMBL/GenBank/DDBJ databases">
        <title>A high-quality draft genome sequence of Diaporthe vaccinii, a causative agent of upright dieback and viscid rot disease in cranberry plants.</title>
        <authorList>
            <person name="Sarrasin M."/>
            <person name="Lang B.F."/>
            <person name="Burger G."/>
        </authorList>
    </citation>
    <scope>NUCLEOTIDE SEQUENCE [LARGE SCALE GENOMIC DNA]</scope>
    <source>
        <strain evidence="14 15">IS7</strain>
    </source>
</reference>
<feature type="transmembrane region" description="Helical" evidence="11">
    <location>
        <begin position="171"/>
        <end position="192"/>
    </location>
</feature>
<dbReference type="Gene3D" id="1.20.1560.10">
    <property type="entry name" value="ABC transporter type 1, transmembrane domain"/>
    <property type="match status" value="1"/>
</dbReference>
<keyword evidence="4 11" id="KW-0812">Transmembrane</keyword>
<dbReference type="PANTHER" id="PTHR43394">
    <property type="entry name" value="ATP-DEPENDENT PERMEASE MDL1, MITOCHONDRIAL"/>
    <property type="match status" value="1"/>
</dbReference>
<dbReference type="CDD" id="cd18578">
    <property type="entry name" value="ABC_6TM_Pgp_ABCB1_D2_like"/>
    <property type="match status" value="1"/>
</dbReference>
<keyword evidence="8 11" id="KW-1133">Transmembrane helix</keyword>
<comment type="similarity">
    <text evidence="2">Belongs to the ABC transporter superfamily. ABCB family. Multidrug resistance exporter (TC 3.A.1.201) subfamily.</text>
</comment>
<dbReference type="SMART" id="SM00382">
    <property type="entry name" value="AAA"/>
    <property type="match status" value="2"/>
</dbReference>
<protein>
    <recommendedName>
        <fullName evidence="16">ABC transporter</fullName>
    </recommendedName>
</protein>
<gene>
    <name evidence="14" type="ORF">FJTKL_10864</name>
</gene>
<dbReference type="CDD" id="cd18577">
    <property type="entry name" value="ABC_6TM_Pgp_ABCB1_D1_like"/>
    <property type="match status" value="1"/>
</dbReference>
<evidence type="ECO:0008006" key="16">
    <source>
        <dbReference type="Google" id="ProtNLM"/>
    </source>
</evidence>
<feature type="domain" description="ABC transporter" evidence="12">
    <location>
        <begin position="344"/>
        <end position="632"/>
    </location>
</feature>
<keyword evidence="9 11" id="KW-0472">Membrane</keyword>
<feature type="region of interest" description="Disordered" evidence="10">
    <location>
        <begin position="1013"/>
        <end position="1036"/>
    </location>
</feature>
<evidence type="ECO:0000259" key="13">
    <source>
        <dbReference type="PROSITE" id="PS50929"/>
    </source>
</evidence>
<keyword evidence="15" id="KW-1185">Reference proteome</keyword>
<feature type="transmembrane region" description="Helical" evidence="11">
    <location>
        <begin position="753"/>
        <end position="779"/>
    </location>
</feature>
<dbReference type="SUPFAM" id="SSF90123">
    <property type="entry name" value="ABC transporter transmembrane region"/>
    <property type="match status" value="2"/>
</dbReference>
<evidence type="ECO:0000313" key="15">
    <source>
        <dbReference type="Proteomes" id="UP001600888"/>
    </source>
</evidence>
<dbReference type="PANTHER" id="PTHR43394:SF11">
    <property type="entry name" value="ATP-BINDING CASSETTE TRANSPORTER"/>
    <property type="match status" value="1"/>
</dbReference>
<dbReference type="PROSITE" id="PS50893">
    <property type="entry name" value="ABC_TRANSPORTER_2"/>
    <property type="match status" value="2"/>
</dbReference>
<feature type="transmembrane region" description="Helical" evidence="11">
    <location>
        <begin position="858"/>
        <end position="876"/>
    </location>
</feature>
<dbReference type="SUPFAM" id="SSF52540">
    <property type="entry name" value="P-loop containing nucleoside triphosphate hydrolases"/>
    <property type="match status" value="3"/>
</dbReference>
<comment type="caution">
    <text evidence="14">The sequence shown here is derived from an EMBL/GenBank/DDBJ whole genome shotgun (WGS) entry which is preliminary data.</text>
</comment>
<evidence type="ECO:0000256" key="9">
    <source>
        <dbReference type="ARBA" id="ARBA00023136"/>
    </source>
</evidence>
<dbReference type="InterPro" id="IPR039421">
    <property type="entry name" value="Type_1_exporter"/>
</dbReference>
<dbReference type="Proteomes" id="UP001600888">
    <property type="component" value="Unassembled WGS sequence"/>
</dbReference>
<feature type="domain" description="ABC transmembrane type-1" evidence="13">
    <location>
        <begin position="715"/>
        <end position="1000"/>
    </location>
</feature>
<dbReference type="Pfam" id="PF00664">
    <property type="entry name" value="ABC_membrane"/>
    <property type="match status" value="2"/>
</dbReference>
<dbReference type="Gene3D" id="3.40.50.300">
    <property type="entry name" value="P-loop containing nucleotide triphosphate hydrolases"/>
    <property type="match status" value="2"/>
</dbReference>
<dbReference type="InterPro" id="IPR003439">
    <property type="entry name" value="ABC_transporter-like_ATP-bd"/>
</dbReference>
<keyword evidence="7" id="KW-0067">ATP-binding</keyword>
<dbReference type="InterPro" id="IPR011527">
    <property type="entry name" value="ABC1_TM_dom"/>
</dbReference>
<comment type="subcellular location">
    <subcellularLocation>
        <location evidence="1">Membrane</location>
        <topology evidence="1">Multi-pass membrane protein</topology>
    </subcellularLocation>
</comment>
<name>A0ABR4FC11_9PEZI</name>
<evidence type="ECO:0000313" key="14">
    <source>
        <dbReference type="EMBL" id="KAL2292252.1"/>
    </source>
</evidence>